<dbReference type="EMBL" id="RCMV01001179">
    <property type="protein sequence ID" value="KAG3209930.1"/>
    <property type="molecule type" value="Genomic_DNA"/>
</dbReference>
<dbReference type="EMBL" id="RCMK01000015">
    <property type="protein sequence ID" value="KAG2954325.1"/>
    <property type="molecule type" value="Genomic_DNA"/>
</dbReference>
<dbReference type="EMBL" id="RCML01000374">
    <property type="protein sequence ID" value="KAG2979024.1"/>
    <property type="molecule type" value="Genomic_DNA"/>
</dbReference>
<evidence type="ECO:0000313" key="6">
    <source>
        <dbReference type="Proteomes" id="UP000736787"/>
    </source>
</evidence>
<dbReference type="Proteomes" id="UP000774804">
    <property type="component" value="Unassembled WGS sequence"/>
</dbReference>
<proteinExistence type="predicted"/>
<gene>
    <name evidence="1" type="ORF">PC113_g12393</name>
    <name evidence="2" type="ORF">PC115_g10828</name>
    <name evidence="3" type="ORF">PC117_g1337</name>
    <name evidence="4" type="ORF">PC118_g11961</name>
    <name evidence="5" type="ORF">PC129_g19068</name>
</gene>
<evidence type="ECO:0000313" key="5">
    <source>
        <dbReference type="EMBL" id="KAG3209930.1"/>
    </source>
</evidence>
<sequence length="225" mass="25551">MLLPDSAMRKATPPLVYGLRSCEPKDIDVLNHFFTRYAESIGDEGPFFSELLYYLIVFSELWERPQPSMTEMTKRFTEFGISAEANPIPPLYCSFSKEKSKECNKLKLGNYDAHGIIFKRDEYWNVNATIPSQASVLLLSSKLDARTPHKYAKQLLESLDGGNRVLITFDYSIHGALFWTQLDEETPLSETCGMKTLGFYVKSKGDLSSLDKSCLDEMPGFLQID</sequence>
<accession>A0A8T1ERY8</accession>
<dbReference type="Proteomes" id="UP000736787">
    <property type="component" value="Unassembled WGS sequence"/>
</dbReference>
<dbReference type="EMBL" id="RCMI01000327">
    <property type="protein sequence ID" value="KAG2917065.1"/>
    <property type="molecule type" value="Genomic_DNA"/>
</dbReference>
<dbReference type="Proteomes" id="UP000735874">
    <property type="component" value="Unassembled WGS sequence"/>
</dbReference>
<dbReference type="AlphaFoldDB" id="A0A8T1ERY8"/>
<name>A0A8T1ERY8_9STRA</name>
<reference evidence="3" key="1">
    <citation type="submission" date="2018-10" db="EMBL/GenBank/DDBJ databases">
        <title>Effector identification in a new, highly contiguous assembly of the strawberry crown rot pathogen Phytophthora cactorum.</title>
        <authorList>
            <person name="Armitage A.D."/>
            <person name="Nellist C.F."/>
            <person name="Bates H."/>
            <person name="Vickerstaff R.J."/>
            <person name="Harrison R.J."/>
        </authorList>
    </citation>
    <scope>NUCLEOTIDE SEQUENCE</scope>
    <source>
        <strain evidence="1">15-7</strain>
        <strain evidence="2">4032</strain>
        <strain evidence="3">4040</strain>
        <strain evidence="4">P415</strain>
        <strain evidence="5">P421</strain>
    </source>
</reference>
<evidence type="ECO:0008006" key="7">
    <source>
        <dbReference type="Google" id="ProtNLM"/>
    </source>
</evidence>
<dbReference type="Proteomes" id="UP000697107">
    <property type="component" value="Unassembled WGS sequence"/>
</dbReference>
<protein>
    <recommendedName>
        <fullName evidence="7">Peptidase S33 tripeptidyl aminopeptidase-like C-terminal domain-containing protein</fullName>
    </recommendedName>
</protein>
<evidence type="ECO:0000313" key="1">
    <source>
        <dbReference type="EMBL" id="KAG2855480.1"/>
    </source>
</evidence>
<dbReference type="VEuPathDB" id="FungiDB:PC110_g8642"/>
<dbReference type="EMBL" id="RCMG01000374">
    <property type="protein sequence ID" value="KAG2855480.1"/>
    <property type="molecule type" value="Genomic_DNA"/>
</dbReference>
<evidence type="ECO:0000313" key="4">
    <source>
        <dbReference type="EMBL" id="KAG2979024.1"/>
    </source>
</evidence>
<evidence type="ECO:0000313" key="3">
    <source>
        <dbReference type="EMBL" id="KAG2954325.1"/>
    </source>
</evidence>
<dbReference type="Proteomes" id="UP000760860">
    <property type="component" value="Unassembled WGS sequence"/>
</dbReference>
<organism evidence="3 6">
    <name type="scientific">Phytophthora cactorum</name>
    <dbReference type="NCBI Taxonomy" id="29920"/>
    <lineage>
        <taxon>Eukaryota</taxon>
        <taxon>Sar</taxon>
        <taxon>Stramenopiles</taxon>
        <taxon>Oomycota</taxon>
        <taxon>Peronosporomycetes</taxon>
        <taxon>Peronosporales</taxon>
        <taxon>Peronosporaceae</taxon>
        <taxon>Phytophthora</taxon>
    </lineage>
</organism>
<evidence type="ECO:0000313" key="2">
    <source>
        <dbReference type="EMBL" id="KAG2917065.1"/>
    </source>
</evidence>
<comment type="caution">
    <text evidence="3">The sequence shown here is derived from an EMBL/GenBank/DDBJ whole genome shotgun (WGS) entry which is preliminary data.</text>
</comment>